<organism evidence="8 9">
    <name type="scientific">Nannocystis radixulma</name>
    <dbReference type="NCBI Taxonomy" id="2995305"/>
    <lineage>
        <taxon>Bacteria</taxon>
        <taxon>Pseudomonadati</taxon>
        <taxon>Myxococcota</taxon>
        <taxon>Polyangia</taxon>
        <taxon>Nannocystales</taxon>
        <taxon>Nannocystaceae</taxon>
        <taxon>Nannocystis</taxon>
    </lineage>
</organism>
<evidence type="ECO:0000259" key="7">
    <source>
        <dbReference type="PROSITE" id="PS50011"/>
    </source>
</evidence>
<dbReference type="InterPro" id="IPR011009">
    <property type="entry name" value="Kinase-like_dom_sf"/>
</dbReference>
<dbReference type="PANTHER" id="PTHR43289">
    <property type="entry name" value="MITOGEN-ACTIVATED PROTEIN KINASE KINASE KINASE 20-RELATED"/>
    <property type="match status" value="1"/>
</dbReference>
<dbReference type="InterPro" id="IPR042095">
    <property type="entry name" value="SUMF_sf"/>
</dbReference>
<dbReference type="SUPFAM" id="SSF56436">
    <property type="entry name" value="C-type lectin-like"/>
    <property type="match status" value="1"/>
</dbReference>
<dbReference type="Gene3D" id="3.90.1580.10">
    <property type="entry name" value="paralog of FGE (formylglycine-generating enzyme)"/>
    <property type="match status" value="1"/>
</dbReference>
<keyword evidence="2 5" id="KW-0547">Nucleotide-binding</keyword>
<protein>
    <submittedName>
        <fullName evidence="8">Protein kinase</fullName>
    </submittedName>
</protein>
<dbReference type="InterPro" id="IPR000719">
    <property type="entry name" value="Prot_kinase_dom"/>
</dbReference>
<dbReference type="InterPro" id="IPR008271">
    <property type="entry name" value="Ser/Thr_kinase_AS"/>
</dbReference>
<proteinExistence type="predicted"/>
<feature type="region of interest" description="Disordered" evidence="6">
    <location>
        <begin position="1"/>
        <end position="21"/>
    </location>
</feature>
<keyword evidence="4 5" id="KW-0067">ATP-binding</keyword>
<dbReference type="InterPro" id="IPR005532">
    <property type="entry name" value="SUMF_dom"/>
</dbReference>
<dbReference type="Pfam" id="PF00069">
    <property type="entry name" value="Pkinase"/>
    <property type="match status" value="1"/>
</dbReference>
<evidence type="ECO:0000256" key="3">
    <source>
        <dbReference type="ARBA" id="ARBA00022777"/>
    </source>
</evidence>
<feature type="compositionally biased region" description="Basic and acidic residues" evidence="6">
    <location>
        <begin position="8"/>
        <end position="19"/>
    </location>
</feature>
<dbReference type="Gene3D" id="3.30.200.20">
    <property type="entry name" value="Phosphorylase Kinase, domain 1"/>
    <property type="match status" value="1"/>
</dbReference>
<dbReference type="CDD" id="cd14014">
    <property type="entry name" value="STKc_PknB_like"/>
    <property type="match status" value="1"/>
</dbReference>
<dbReference type="Gene3D" id="1.10.510.10">
    <property type="entry name" value="Transferase(Phosphotransferase) domain 1"/>
    <property type="match status" value="1"/>
</dbReference>
<evidence type="ECO:0000256" key="4">
    <source>
        <dbReference type="ARBA" id="ARBA00022840"/>
    </source>
</evidence>
<dbReference type="GO" id="GO:0016301">
    <property type="term" value="F:kinase activity"/>
    <property type="evidence" value="ECO:0007669"/>
    <property type="project" value="UniProtKB-KW"/>
</dbReference>
<dbReference type="PROSITE" id="PS50011">
    <property type="entry name" value="PROTEIN_KINASE_DOM"/>
    <property type="match status" value="1"/>
</dbReference>
<dbReference type="PROSITE" id="PS00107">
    <property type="entry name" value="PROTEIN_KINASE_ATP"/>
    <property type="match status" value="1"/>
</dbReference>
<evidence type="ECO:0000256" key="6">
    <source>
        <dbReference type="SAM" id="MobiDB-lite"/>
    </source>
</evidence>
<feature type="binding site" evidence="5">
    <location>
        <position position="59"/>
    </location>
    <ligand>
        <name>ATP</name>
        <dbReference type="ChEBI" id="CHEBI:30616"/>
    </ligand>
</feature>
<keyword evidence="1" id="KW-0808">Transferase</keyword>
<dbReference type="Proteomes" id="UP001217838">
    <property type="component" value="Unassembled WGS sequence"/>
</dbReference>
<dbReference type="Pfam" id="PF03781">
    <property type="entry name" value="FGE-sulfatase"/>
    <property type="match status" value="1"/>
</dbReference>
<accession>A0ABT5B1A3</accession>
<evidence type="ECO:0000313" key="9">
    <source>
        <dbReference type="Proteomes" id="UP001217838"/>
    </source>
</evidence>
<keyword evidence="3 8" id="KW-0418">Kinase</keyword>
<dbReference type="SUPFAM" id="SSF56112">
    <property type="entry name" value="Protein kinase-like (PK-like)"/>
    <property type="match status" value="1"/>
</dbReference>
<feature type="domain" description="Protein kinase" evidence="7">
    <location>
        <begin position="30"/>
        <end position="306"/>
    </location>
</feature>
<name>A0ABT5B1A3_9BACT</name>
<reference evidence="8 9" key="1">
    <citation type="submission" date="2022-11" db="EMBL/GenBank/DDBJ databases">
        <title>Minimal conservation of predation-associated metabolite biosynthetic gene clusters underscores biosynthetic potential of Myxococcota including descriptions for ten novel species: Archangium lansinium sp. nov., Myxococcus landrumus sp. nov., Nannocystis bai.</title>
        <authorList>
            <person name="Ahearne A."/>
            <person name="Stevens C."/>
            <person name="Dowd S."/>
        </authorList>
    </citation>
    <scope>NUCLEOTIDE SEQUENCE [LARGE SCALE GENOMIC DNA]</scope>
    <source>
        <strain evidence="8 9">NCELM</strain>
    </source>
</reference>
<gene>
    <name evidence="8" type="ORF">POL58_09030</name>
</gene>
<comment type="caution">
    <text evidence="8">The sequence shown here is derived from an EMBL/GenBank/DDBJ whole genome shotgun (WGS) entry which is preliminary data.</text>
</comment>
<dbReference type="PROSITE" id="PS00108">
    <property type="entry name" value="PROTEIN_KINASE_ST"/>
    <property type="match status" value="1"/>
</dbReference>
<dbReference type="EMBL" id="JAQNDN010000003">
    <property type="protein sequence ID" value="MDC0667880.1"/>
    <property type="molecule type" value="Genomic_DNA"/>
</dbReference>
<evidence type="ECO:0000256" key="5">
    <source>
        <dbReference type="PROSITE-ProRule" id="PRU10141"/>
    </source>
</evidence>
<dbReference type="InterPro" id="IPR017441">
    <property type="entry name" value="Protein_kinase_ATP_BS"/>
</dbReference>
<sequence length="821" mass="91030">MTGDEQFGETRDRHPEQAPELRNGQTIGRYVILARIGHGGMGVVYAAQDPDLDRRVALKFLRAGEGVGRDRSLRLLREAQSLAQLSHPNVVAVHDVGVLDERVWIAMEFLSGPNLGQWIQEKPRSWRDVLPVFLQAGAGLQAAHAAGFVHRDFKPENVMFGRDGRVRVVDFGLARTGDAKEADAQVASQPARDEESRLTMTGSLLGTPRYMAPEQWRGERADARCDQFSFCVSLWEALFGEPPFEGKTIGELVASVQGGRVKAPTSKSRAPGWLQATLIRGMRPNPADRWPAMEDLLSALQGHRARRTRTMLLGAGLLSACAVGFIAWQQNQAQVAAEIDSMVGAALERVEQGRSHLDELDAVRAKAFQAFDEGKASEGEKLWADYTHGLPALETLLVEASQKLEAALGLDSGRQDVRGHFAEVLLMRLLLAERAGQETSELLARLDLYDTDGQRRTRWFAPAILTVTTTPARARVILERYTDDRHGFRSTEELGQTPLEAHMLEQGSYRLKLEADEHVPVVVPVALERAERLDLVVALPRLDTVPAGFVYVPAGQFLYGASGSGEIRETMVAEPIHRVKTGSYVIGRNEVTYSEYLEFLAALSRSERENLRPTGQTFAEDVRLIALSDGRWRIELQPLAKLYAAESGAPLVYEGRTSRAQVEWERLPATSITFDEAQAYFQWLHRTGRVPGARFCNEYEWERAARGADGRRFSHGERLDPSEANIDRTYGLVPSAFGPDPVGSYPQTESPFGLLDTIGNAYELVVSPFKPDQLGARGGAFYYNAFAAQAANRFEISRDFRHSTVGFRVCADWPLVSHADE</sequence>
<keyword evidence="9" id="KW-1185">Reference proteome</keyword>
<dbReference type="RefSeq" id="WP_271996394.1">
    <property type="nucleotide sequence ID" value="NZ_JAQNDN010000003.1"/>
</dbReference>
<evidence type="ECO:0000256" key="2">
    <source>
        <dbReference type="ARBA" id="ARBA00022741"/>
    </source>
</evidence>
<dbReference type="InterPro" id="IPR016187">
    <property type="entry name" value="CTDL_fold"/>
</dbReference>
<dbReference type="PANTHER" id="PTHR43289:SF34">
    <property type="entry name" value="SERINE_THREONINE-PROTEIN KINASE YBDM-RELATED"/>
    <property type="match status" value="1"/>
</dbReference>
<evidence type="ECO:0000313" key="8">
    <source>
        <dbReference type="EMBL" id="MDC0667880.1"/>
    </source>
</evidence>
<evidence type="ECO:0000256" key="1">
    <source>
        <dbReference type="ARBA" id="ARBA00022679"/>
    </source>
</evidence>